<dbReference type="Gene3D" id="1.10.510.10">
    <property type="entry name" value="Transferase(Phosphotransferase) domain 1"/>
    <property type="match status" value="1"/>
</dbReference>
<dbReference type="PANTHER" id="PTHR24342:SF20">
    <property type="entry name" value="MYOSIN LIGHT CHAIN KINASE, SMOOTH MUSCLE"/>
    <property type="match status" value="1"/>
</dbReference>
<dbReference type="InterPro" id="IPR011009">
    <property type="entry name" value="Kinase-like_dom_sf"/>
</dbReference>
<feature type="compositionally biased region" description="Low complexity" evidence="7">
    <location>
        <begin position="276"/>
        <end position="286"/>
    </location>
</feature>
<proteinExistence type="inferred from homology"/>
<keyword evidence="2" id="KW-0723">Serine/threonine-protein kinase</keyword>
<evidence type="ECO:0000256" key="2">
    <source>
        <dbReference type="ARBA" id="ARBA00022527"/>
    </source>
</evidence>
<dbReference type="Pfam" id="PF00069">
    <property type="entry name" value="Pkinase"/>
    <property type="match status" value="1"/>
</dbReference>
<dbReference type="InterPro" id="IPR008271">
    <property type="entry name" value="Ser/Thr_kinase_AS"/>
</dbReference>
<comment type="caution">
    <text evidence="9">The sequence shown here is derived from an EMBL/GenBank/DDBJ whole genome shotgun (WGS) entry which is preliminary data.</text>
</comment>
<evidence type="ECO:0000256" key="7">
    <source>
        <dbReference type="SAM" id="MobiDB-lite"/>
    </source>
</evidence>
<gene>
    <name evidence="9" type="ORF">APTSU1_000866000</name>
</gene>
<reference evidence="9 10" key="1">
    <citation type="submission" date="2024-08" db="EMBL/GenBank/DDBJ databases">
        <title>The draft genome of Apodemus speciosus.</title>
        <authorList>
            <person name="Nabeshima K."/>
            <person name="Suzuki S."/>
            <person name="Onuma M."/>
        </authorList>
    </citation>
    <scope>NUCLEOTIDE SEQUENCE [LARGE SCALE GENOMIC DNA]</scope>
    <source>
        <strain evidence="9">IB14-021</strain>
    </source>
</reference>
<dbReference type="SMART" id="SM00220">
    <property type="entry name" value="S_TKc"/>
    <property type="match status" value="1"/>
</dbReference>
<evidence type="ECO:0000256" key="6">
    <source>
        <dbReference type="ARBA" id="ARBA00022840"/>
    </source>
</evidence>
<evidence type="ECO:0000256" key="1">
    <source>
        <dbReference type="ARBA" id="ARBA00006692"/>
    </source>
</evidence>
<evidence type="ECO:0000313" key="10">
    <source>
        <dbReference type="Proteomes" id="UP001623349"/>
    </source>
</evidence>
<feature type="domain" description="Protein kinase" evidence="8">
    <location>
        <begin position="526"/>
        <end position="791"/>
    </location>
</feature>
<keyword evidence="5 9" id="KW-0418">Kinase</keyword>
<evidence type="ECO:0000259" key="8">
    <source>
        <dbReference type="PROSITE" id="PS50011"/>
    </source>
</evidence>
<protein>
    <submittedName>
        <fullName evidence="9">Myosin light chain kinase 3</fullName>
    </submittedName>
</protein>
<evidence type="ECO:0000256" key="4">
    <source>
        <dbReference type="ARBA" id="ARBA00022741"/>
    </source>
</evidence>
<comment type="similarity">
    <text evidence="1">Belongs to the protein kinase superfamily. CAMK Ser/Thr protein kinase family.</text>
</comment>
<keyword evidence="4" id="KW-0547">Nucleotide-binding</keyword>
<dbReference type="PROSITE" id="PS00108">
    <property type="entry name" value="PROTEIN_KINASE_ST"/>
    <property type="match status" value="1"/>
</dbReference>
<evidence type="ECO:0000256" key="5">
    <source>
        <dbReference type="ARBA" id="ARBA00022777"/>
    </source>
</evidence>
<dbReference type="GO" id="GO:0016301">
    <property type="term" value="F:kinase activity"/>
    <property type="evidence" value="ECO:0007669"/>
    <property type="project" value="UniProtKB-KW"/>
</dbReference>
<evidence type="ECO:0000313" key="9">
    <source>
        <dbReference type="EMBL" id="GAB1293428.1"/>
    </source>
</evidence>
<dbReference type="EMBL" id="BAAFST010000008">
    <property type="protein sequence ID" value="GAB1293428.1"/>
    <property type="molecule type" value="Genomic_DNA"/>
</dbReference>
<sequence length="840" mass="92005">MSGVSQEDPEGPGPQGLPALGGACLATMDKKLNVLTEKVDRLLHFQEDVTEKLQCVCQGVDHLQQGLHLLEASRELGLTGPGSTPPTTAWPEVLELVRAVRQEGAQHGARLEALFKMVVAVDRAITLVGSTVQNSKVDDFFMQGTLPVRKGIPTDGSEEEQGASRSYWSEAKACTEPRSVQADPSRRPWEESQEDIPVGTVEGLPLIINTPKGADLTQAEASLRQGVEVLGPGQEPPPSEAESRLPELASENAGTTLELSVAIDRISEVLTGLKMSQSSGQGTSSSNPDCWLSEEATRLGSGPYPQPLGPLTPDSDTHSDEAPPRIPIHSQEMATPGELLEPQSSSPIGSAEAPGPGAVLEDQIPEGDRPLLPKRSSNNGGVREEEETGPGAEPIRRPSLATGHWRDESVGTTDPQQGIDPGAVSPEPGKGHAAQGPERTEAGRRASSAAVAAVVVLDDSAAPPAPFEHRVVSIKDTLISAGYTVSQHEVLGGQSHMTEAAEFRCLLGLEHVRHVLVDHHQPSVSQLLHCLDRMGRFGQVHRCTERSTGLALAAKIIKVKSLKDREDVKNEISIMNQLSHVNLIQLYDAFESKSSFTLIMEYVDGGELFDRITDEKYHLTELDVVLFTRQICEGVHYLHQHYILHLDLKPENILCVSQTGHQIKIIDFGLARRYKPREKLKVNFGTPEFLAPEVVNYEFVSFPTDMWSVGVITYMLVHHYEEAIYLLSGLSPFLGETDAETMNFIVNCSWDFDADTFKGLSEEAKDFVSRLLVKEKSCRMSATQCLKHEWLNHLPAKASGSNVRLRSQLLLQKYMAQNKWKKHFHVVTAVNRLRKFPTCP</sequence>
<evidence type="ECO:0000256" key="3">
    <source>
        <dbReference type="ARBA" id="ARBA00022679"/>
    </source>
</evidence>
<keyword evidence="3" id="KW-0808">Transferase</keyword>
<feature type="region of interest" description="Disordered" evidence="7">
    <location>
        <begin position="274"/>
        <end position="446"/>
    </location>
</feature>
<dbReference type="PROSITE" id="PS50011">
    <property type="entry name" value="PROTEIN_KINASE_DOM"/>
    <property type="match status" value="1"/>
</dbReference>
<keyword evidence="10" id="KW-1185">Reference proteome</keyword>
<dbReference type="PANTHER" id="PTHR24342">
    <property type="entry name" value="SERINE/THREONINE-PROTEIN KINASE 17"/>
    <property type="match status" value="1"/>
</dbReference>
<accession>A0ABQ0F2B8</accession>
<feature type="region of interest" description="Disordered" evidence="7">
    <location>
        <begin position="151"/>
        <end position="193"/>
    </location>
</feature>
<organism evidence="9 10">
    <name type="scientific">Apodemus speciosus</name>
    <name type="common">Large Japanese field mouse</name>
    <dbReference type="NCBI Taxonomy" id="105296"/>
    <lineage>
        <taxon>Eukaryota</taxon>
        <taxon>Metazoa</taxon>
        <taxon>Chordata</taxon>
        <taxon>Craniata</taxon>
        <taxon>Vertebrata</taxon>
        <taxon>Euteleostomi</taxon>
        <taxon>Mammalia</taxon>
        <taxon>Eutheria</taxon>
        <taxon>Euarchontoglires</taxon>
        <taxon>Glires</taxon>
        <taxon>Rodentia</taxon>
        <taxon>Myomorpha</taxon>
        <taxon>Muroidea</taxon>
        <taxon>Muridae</taxon>
        <taxon>Murinae</taxon>
        <taxon>Apodemus</taxon>
    </lineage>
</organism>
<dbReference type="InterPro" id="IPR000719">
    <property type="entry name" value="Prot_kinase_dom"/>
</dbReference>
<keyword evidence="6" id="KW-0067">ATP-binding</keyword>
<dbReference type="Gene3D" id="3.30.200.20">
    <property type="entry name" value="Phosphorylase Kinase, domain 1"/>
    <property type="match status" value="1"/>
</dbReference>
<dbReference type="Proteomes" id="UP001623349">
    <property type="component" value="Unassembled WGS sequence"/>
</dbReference>
<name>A0ABQ0F2B8_APOSI</name>
<dbReference type="SUPFAM" id="SSF56112">
    <property type="entry name" value="Protein kinase-like (PK-like)"/>
    <property type="match status" value="1"/>
</dbReference>